<organism evidence="1 2">
    <name type="scientific">Schizopora paradoxa</name>
    <dbReference type="NCBI Taxonomy" id="27342"/>
    <lineage>
        <taxon>Eukaryota</taxon>
        <taxon>Fungi</taxon>
        <taxon>Dikarya</taxon>
        <taxon>Basidiomycota</taxon>
        <taxon>Agaricomycotina</taxon>
        <taxon>Agaricomycetes</taxon>
        <taxon>Hymenochaetales</taxon>
        <taxon>Schizoporaceae</taxon>
        <taxon>Schizopora</taxon>
    </lineage>
</organism>
<proteinExistence type="predicted"/>
<sequence>MSAINTDPNLSREQRIAEIKSAHASPSQLQKASREQLVYIANLINVAEGSKHNKPVIKKSGKVGELRQRIADYFSIILPSTAQPISASASLDNTAVQSSPTAGKDAEIRKGQWENLRALGRAEMEALKEGKVMLLGDREDNMVTETALAQKRLAEMELLGQQVLPKELAGDHSGGALMQHGRQLSGDEHTLVPNTSIVTSPPPYSPLSFPSSLSMSPTRPTPAVHFPAFTQPTAASSSLAASILADMDMKISRLKSIQNIKDAIEQVENGEVQAIREEIGPKAGRGTNPQWKSIKNVVNRREKLFSIYKEDFDKNMQAFLDYFSKPAPKSGQKRKVQATETEDKVLNSFSEVTQTLIPAMEKAIKAEREKDNYLVDGVFSEEVWDEKWSGKNRFKIWDILKATD</sequence>
<dbReference type="InParanoid" id="A0A0H2RKU3"/>
<dbReference type="EMBL" id="KQ086036">
    <property type="protein sequence ID" value="KLO10083.1"/>
    <property type="molecule type" value="Genomic_DNA"/>
</dbReference>
<dbReference type="AlphaFoldDB" id="A0A0H2RKU3"/>
<dbReference type="OrthoDB" id="3270058at2759"/>
<gene>
    <name evidence="1" type="ORF">SCHPADRAFT_892608</name>
</gene>
<reference evidence="1 2" key="1">
    <citation type="submission" date="2015-04" db="EMBL/GenBank/DDBJ databases">
        <title>Complete genome sequence of Schizopora paradoxa KUC8140, a cosmopolitan wood degrader in East Asia.</title>
        <authorList>
            <consortium name="DOE Joint Genome Institute"/>
            <person name="Min B."/>
            <person name="Park H."/>
            <person name="Jang Y."/>
            <person name="Kim J.-J."/>
            <person name="Kim K.H."/>
            <person name="Pangilinan J."/>
            <person name="Lipzen A."/>
            <person name="Riley R."/>
            <person name="Grigoriev I.V."/>
            <person name="Spatafora J.W."/>
            <person name="Choi I.-G."/>
        </authorList>
    </citation>
    <scope>NUCLEOTIDE SEQUENCE [LARGE SCALE GENOMIC DNA]</scope>
    <source>
        <strain evidence="1 2">KUC8140</strain>
    </source>
</reference>
<evidence type="ECO:0000313" key="1">
    <source>
        <dbReference type="EMBL" id="KLO10083.1"/>
    </source>
</evidence>
<accession>A0A0H2RKU3</accession>
<dbReference type="Proteomes" id="UP000053477">
    <property type="component" value="Unassembled WGS sequence"/>
</dbReference>
<name>A0A0H2RKU3_9AGAM</name>
<keyword evidence="2" id="KW-1185">Reference proteome</keyword>
<protein>
    <submittedName>
        <fullName evidence="1">Uncharacterized protein</fullName>
    </submittedName>
</protein>
<evidence type="ECO:0000313" key="2">
    <source>
        <dbReference type="Proteomes" id="UP000053477"/>
    </source>
</evidence>